<evidence type="ECO:0000313" key="3">
    <source>
        <dbReference type="Proteomes" id="UP000248039"/>
    </source>
</evidence>
<keyword evidence="3" id="KW-1185">Reference proteome</keyword>
<evidence type="ECO:0000256" key="1">
    <source>
        <dbReference type="SAM" id="MobiDB-lite"/>
    </source>
</evidence>
<dbReference type="EMBL" id="PYBW01000058">
    <property type="protein sequence ID" value="PYC77603.1"/>
    <property type="molecule type" value="Genomic_DNA"/>
</dbReference>
<gene>
    <name evidence="2" type="ORF">C7C46_18395</name>
</gene>
<evidence type="ECO:0000313" key="2">
    <source>
        <dbReference type="EMBL" id="PYC77603.1"/>
    </source>
</evidence>
<accession>A0A2V4N155</accession>
<dbReference type="OrthoDB" id="9178552at2"/>
<feature type="region of interest" description="Disordered" evidence="1">
    <location>
        <begin position="115"/>
        <end position="173"/>
    </location>
</feature>
<name>A0A2V4N155_9ACTN</name>
<dbReference type="AlphaFoldDB" id="A0A2V4N155"/>
<dbReference type="Proteomes" id="UP000248039">
    <property type="component" value="Unassembled WGS sequence"/>
</dbReference>
<organism evidence="2 3">
    <name type="scientific">Streptomyces tateyamensis</name>
    <dbReference type="NCBI Taxonomy" id="565073"/>
    <lineage>
        <taxon>Bacteria</taxon>
        <taxon>Bacillati</taxon>
        <taxon>Actinomycetota</taxon>
        <taxon>Actinomycetes</taxon>
        <taxon>Kitasatosporales</taxon>
        <taxon>Streptomycetaceae</taxon>
        <taxon>Streptomyces</taxon>
    </lineage>
</organism>
<protein>
    <recommendedName>
        <fullName evidence="4">Helix-turn-helix domain-containing protein</fullName>
    </recommendedName>
</protein>
<reference evidence="2 3" key="1">
    <citation type="submission" date="2018-03" db="EMBL/GenBank/DDBJ databases">
        <title>Bioinformatic expansion and discovery of thiopeptide antibiotics.</title>
        <authorList>
            <person name="Schwalen C.J."/>
            <person name="Hudson G.A."/>
            <person name="Mitchell D.A."/>
        </authorList>
    </citation>
    <scope>NUCLEOTIDE SEQUENCE [LARGE SCALE GENOMIC DNA]</scope>
    <source>
        <strain evidence="2 3">ATCC 21389</strain>
    </source>
</reference>
<dbReference type="RefSeq" id="WP_110670948.1">
    <property type="nucleotide sequence ID" value="NZ_PYBW01000058.1"/>
</dbReference>
<evidence type="ECO:0008006" key="4">
    <source>
        <dbReference type="Google" id="ProtNLM"/>
    </source>
</evidence>
<sequence length="305" mass="32712">MLRNVIAPAGAHTRIADAHIWDDELSDTAFRLLVRALALSGEAARATTVTELAAGLAGGRLTVDRARRQLGRAGLLHSVVKRSKAGRLRTESLVSSVPLTEAEAEAIFLGRRPADRVPDVGKRQDGPPDIPSPGTVTPVVELPEEKESPLPVPPREKPEKRGEPEPESRAPGEAAAEQLLLSLRQVAPGLALGARQAARLAPLAAEWLARGATPAELRHALTSALPQPVKSPAALLRWRLRELMPEPRRARPAAPPLTTCEDCDRAFRPVLGEQRCGSCRTAAPQPVASAAPTNISWRDRIRLAT</sequence>
<feature type="compositionally biased region" description="Basic and acidic residues" evidence="1">
    <location>
        <begin position="143"/>
        <end position="170"/>
    </location>
</feature>
<proteinExistence type="predicted"/>
<feature type="compositionally biased region" description="Basic and acidic residues" evidence="1">
    <location>
        <begin position="115"/>
        <end position="126"/>
    </location>
</feature>
<comment type="caution">
    <text evidence="2">The sequence shown here is derived from an EMBL/GenBank/DDBJ whole genome shotgun (WGS) entry which is preliminary data.</text>
</comment>